<dbReference type="EMBL" id="KZ392027">
    <property type="protein sequence ID" value="PIO54830.1"/>
    <property type="molecule type" value="Genomic_DNA"/>
</dbReference>
<organism evidence="2 3">
    <name type="scientific">Teladorsagia circumcincta</name>
    <name type="common">Brown stomach worm</name>
    <name type="synonym">Ostertagia circumcincta</name>
    <dbReference type="NCBI Taxonomy" id="45464"/>
    <lineage>
        <taxon>Eukaryota</taxon>
        <taxon>Metazoa</taxon>
        <taxon>Ecdysozoa</taxon>
        <taxon>Nematoda</taxon>
        <taxon>Chromadorea</taxon>
        <taxon>Rhabditida</taxon>
        <taxon>Rhabditina</taxon>
        <taxon>Rhabditomorpha</taxon>
        <taxon>Strongyloidea</taxon>
        <taxon>Trichostrongylidae</taxon>
        <taxon>Teladorsagia</taxon>
    </lineage>
</organism>
<sequence length="79" mass="8703">MAGNASCSWAIHNDMVEECRKFAERNGIHETRDSKKMIDALRALPSSKFALSLMDNMGKPSVASSCAVGPRLDFDFIPK</sequence>
<dbReference type="InterPro" id="IPR002018">
    <property type="entry name" value="CarbesteraseB"/>
</dbReference>
<evidence type="ECO:0000259" key="1">
    <source>
        <dbReference type="Pfam" id="PF00135"/>
    </source>
</evidence>
<accession>A0A2G9TBR1</accession>
<gene>
    <name evidence="2" type="ORF">TELCIR_23796</name>
</gene>
<dbReference type="AlphaFoldDB" id="A0A2G9TBR1"/>
<dbReference type="Pfam" id="PF00135">
    <property type="entry name" value="COesterase"/>
    <property type="match status" value="1"/>
</dbReference>
<reference evidence="2 3" key="1">
    <citation type="submission" date="2015-09" db="EMBL/GenBank/DDBJ databases">
        <title>Draft genome of the parasitic nematode Teladorsagia circumcincta isolate WARC Sus (inbred).</title>
        <authorList>
            <person name="Mitreva M."/>
        </authorList>
    </citation>
    <scope>NUCLEOTIDE SEQUENCE [LARGE SCALE GENOMIC DNA]</scope>
    <source>
        <strain evidence="2 3">S</strain>
    </source>
</reference>
<feature type="domain" description="Carboxylesterase type B" evidence="1">
    <location>
        <begin position="1"/>
        <end position="79"/>
    </location>
</feature>
<dbReference type="OrthoDB" id="3200163at2759"/>
<dbReference type="InterPro" id="IPR029058">
    <property type="entry name" value="AB_hydrolase_fold"/>
</dbReference>
<dbReference type="Proteomes" id="UP000230423">
    <property type="component" value="Unassembled WGS sequence"/>
</dbReference>
<feature type="non-terminal residue" evidence="2">
    <location>
        <position position="79"/>
    </location>
</feature>
<dbReference type="PANTHER" id="PTHR44590">
    <property type="entry name" value="CARBOXYLIC ESTER HYDROLASE-RELATED"/>
    <property type="match status" value="1"/>
</dbReference>
<dbReference type="PANTHER" id="PTHR44590:SF3">
    <property type="entry name" value="CARBOXYLESTERASE TYPE B DOMAIN-CONTAINING PROTEIN"/>
    <property type="match status" value="1"/>
</dbReference>
<dbReference type="SUPFAM" id="SSF53474">
    <property type="entry name" value="alpha/beta-Hydrolases"/>
    <property type="match status" value="1"/>
</dbReference>
<proteinExistence type="predicted"/>
<protein>
    <recommendedName>
        <fullName evidence="1">Carboxylesterase type B domain-containing protein</fullName>
    </recommendedName>
</protein>
<evidence type="ECO:0000313" key="2">
    <source>
        <dbReference type="EMBL" id="PIO54830.1"/>
    </source>
</evidence>
<keyword evidence="3" id="KW-1185">Reference proteome</keyword>
<dbReference type="Gene3D" id="3.40.50.1820">
    <property type="entry name" value="alpha/beta hydrolase"/>
    <property type="match status" value="1"/>
</dbReference>
<name>A0A2G9TBR1_TELCI</name>
<evidence type="ECO:0000313" key="3">
    <source>
        <dbReference type="Proteomes" id="UP000230423"/>
    </source>
</evidence>